<dbReference type="InterPro" id="IPR008920">
    <property type="entry name" value="TF_FadR/GntR_C"/>
</dbReference>
<dbReference type="InterPro" id="IPR000524">
    <property type="entry name" value="Tscrpt_reg_HTH_GntR"/>
</dbReference>
<evidence type="ECO:0000313" key="6">
    <source>
        <dbReference type="Proteomes" id="UP000595349"/>
    </source>
</evidence>
<dbReference type="SUPFAM" id="SSF48008">
    <property type="entry name" value="GntR ligand-binding domain-like"/>
    <property type="match status" value="1"/>
</dbReference>
<keyword evidence="2" id="KW-0238">DNA-binding</keyword>
<dbReference type="SMART" id="SM00895">
    <property type="entry name" value="FCD"/>
    <property type="match status" value="1"/>
</dbReference>
<reference evidence="5 6" key="1">
    <citation type="submission" date="2020-06" db="EMBL/GenBank/DDBJ databases">
        <title>Genomic analysis of Salicibibacter sp. NKC21-4.</title>
        <authorList>
            <person name="Oh Y.J."/>
        </authorList>
    </citation>
    <scope>NUCLEOTIDE SEQUENCE [LARGE SCALE GENOMIC DNA]</scope>
    <source>
        <strain evidence="5 6">NKC21-4</strain>
    </source>
</reference>
<dbReference type="Pfam" id="PF00392">
    <property type="entry name" value="GntR"/>
    <property type="match status" value="1"/>
</dbReference>
<name>A0A7T6Z8H1_9BACI</name>
<accession>A0A7T6Z8H1</accession>
<dbReference type="InterPro" id="IPR011711">
    <property type="entry name" value="GntR_C"/>
</dbReference>
<dbReference type="CDD" id="cd07377">
    <property type="entry name" value="WHTH_GntR"/>
    <property type="match status" value="1"/>
</dbReference>
<evidence type="ECO:0000256" key="2">
    <source>
        <dbReference type="ARBA" id="ARBA00023125"/>
    </source>
</evidence>
<dbReference type="Gene3D" id="1.10.10.10">
    <property type="entry name" value="Winged helix-like DNA-binding domain superfamily/Winged helix DNA-binding domain"/>
    <property type="match status" value="1"/>
</dbReference>
<dbReference type="Proteomes" id="UP000595349">
    <property type="component" value="Chromosome"/>
</dbReference>
<keyword evidence="3" id="KW-0804">Transcription</keyword>
<feature type="domain" description="HTH gntR-type" evidence="4">
    <location>
        <begin position="11"/>
        <end position="78"/>
    </location>
</feature>
<evidence type="ECO:0000259" key="4">
    <source>
        <dbReference type="PROSITE" id="PS50949"/>
    </source>
</evidence>
<dbReference type="GO" id="GO:0003677">
    <property type="term" value="F:DNA binding"/>
    <property type="evidence" value="ECO:0007669"/>
    <property type="project" value="UniProtKB-KW"/>
</dbReference>
<dbReference type="SUPFAM" id="SSF46785">
    <property type="entry name" value="Winged helix' DNA-binding domain"/>
    <property type="match status" value="1"/>
</dbReference>
<dbReference type="PROSITE" id="PS50949">
    <property type="entry name" value="HTH_GNTR"/>
    <property type="match status" value="1"/>
</dbReference>
<dbReference type="InterPro" id="IPR036388">
    <property type="entry name" value="WH-like_DNA-bd_sf"/>
</dbReference>
<dbReference type="GO" id="GO:0003700">
    <property type="term" value="F:DNA-binding transcription factor activity"/>
    <property type="evidence" value="ECO:0007669"/>
    <property type="project" value="InterPro"/>
</dbReference>
<evidence type="ECO:0000256" key="1">
    <source>
        <dbReference type="ARBA" id="ARBA00023015"/>
    </source>
</evidence>
<sequence>MRIMENFLDKSNLSERIYYYLRNQIVQNQMPPGTRINYEQLASDLNVSRMPLREAVNQLSQDGLIEVKPRSGTFVNTPKRQDIEDLYDLRRALEELSVELAIPEIPLSIIEKLEDETSYSEEQLNKRIVEPFFDADRNLHRTLIDYSNNIRLQQIWKSIETQVQWVGVIITTNLDRPFAANDMHKEILRAIKKRETDTAKQLMRDHINQIKAFTISDHGQ</sequence>
<protein>
    <submittedName>
        <fullName evidence="5">GntR family transcriptional regulator</fullName>
    </submittedName>
</protein>
<keyword evidence="6" id="KW-1185">Reference proteome</keyword>
<dbReference type="Gene3D" id="1.20.120.530">
    <property type="entry name" value="GntR ligand-binding domain-like"/>
    <property type="match status" value="1"/>
</dbReference>
<organism evidence="5 6">
    <name type="scientific">Salicibibacter cibi</name>
    <dbReference type="NCBI Taxonomy" id="2743001"/>
    <lineage>
        <taxon>Bacteria</taxon>
        <taxon>Bacillati</taxon>
        <taxon>Bacillota</taxon>
        <taxon>Bacilli</taxon>
        <taxon>Bacillales</taxon>
        <taxon>Bacillaceae</taxon>
        <taxon>Salicibibacter</taxon>
    </lineage>
</organism>
<dbReference type="EMBL" id="CP054706">
    <property type="protein sequence ID" value="QQK78818.1"/>
    <property type="molecule type" value="Genomic_DNA"/>
</dbReference>
<evidence type="ECO:0000256" key="3">
    <source>
        <dbReference type="ARBA" id="ARBA00023163"/>
    </source>
</evidence>
<dbReference type="SMART" id="SM00345">
    <property type="entry name" value="HTH_GNTR"/>
    <property type="match status" value="1"/>
</dbReference>
<keyword evidence="1" id="KW-0805">Transcription regulation</keyword>
<dbReference type="AlphaFoldDB" id="A0A7T6Z8H1"/>
<dbReference type="PANTHER" id="PTHR43537">
    <property type="entry name" value="TRANSCRIPTIONAL REGULATOR, GNTR FAMILY"/>
    <property type="match status" value="1"/>
</dbReference>
<dbReference type="KEGG" id="scib:HUG20_02125"/>
<proteinExistence type="predicted"/>
<gene>
    <name evidence="5" type="ORF">HUG20_02125</name>
</gene>
<dbReference type="Pfam" id="PF07729">
    <property type="entry name" value="FCD"/>
    <property type="match status" value="1"/>
</dbReference>
<dbReference type="PANTHER" id="PTHR43537:SF5">
    <property type="entry name" value="UXU OPERON TRANSCRIPTIONAL REGULATOR"/>
    <property type="match status" value="1"/>
</dbReference>
<dbReference type="InterPro" id="IPR036390">
    <property type="entry name" value="WH_DNA-bd_sf"/>
</dbReference>
<evidence type="ECO:0000313" key="5">
    <source>
        <dbReference type="EMBL" id="QQK78818.1"/>
    </source>
</evidence>